<dbReference type="InterPro" id="IPR011009">
    <property type="entry name" value="Kinase-like_dom_sf"/>
</dbReference>
<dbReference type="Gene3D" id="3.90.1200.10">
    <property type="match status" value="1"/>
</dbReference>
<evidence type="ECO:0000313" key="3">
    <source>
        <dbReference type="EMBL" id="KAF4974128.1"/>
    </source>
</evidence>
<dbReference type="CDD" id="cd05120">
    <property type="entry name" value="APH_ChoK_like"/>
    <property type="match status" value="1"/>
</dbReference>
<feature type="region of interest" description="Disordered" evidence="1">
    <location>
        <begin position="1"/>
        <end position="41"/>
    </location>
</feature>
<dbReference type="PANTHER" id="PTHR21310">
    <property type="entry name" value="AMINOGLYCOSIDE PHOSPHOTRANSFERASE-RELATED-RELATED"/>
    <property type="match status" value="1"/>
</dbReference>
<dbReference type="EMBL" id="JABEYC010000799">
    <property type="protein sequence ID" value="KAF4974128.1"/>
    <property type="molecule type" value="Genomic_DNA"/>
</dbReference>
<protein>
    <recommendedName>
        <fullName evidence="2">Aminoglycoside phosphotransferase domain-containing protein</fullName>
    </recommendedName>
</protein>
<dbReference type="OrthoDB" id="5404599at2759"/>
<feature type="domain" description="Aminoglycoside phosphotransferase" evidence="2">
    <location>
        <begin position="65"/>
        <end position="254"/>
    </location>
</feature>
<accession>A0A8H4XHC8</accession>
<dbReference type="SUPFAM" id="SSF56112">
    <property type="entry name" value="Protein kinase-like (PK-like)"/>
    <property type="match status" value="1"/>
</dbReference>
<name>A0A8H4XHC8_9HYPO</name>
<sequence length="281" mass="32147">MEVFSDSSFFQERRAPSLPSPKEIRAMSRATGSTRATSFDRPPPVTIPSLGLLVKYGGDVGKNEAQTQRAMHSILQGQVPIPEVFGWTEDEGQGFIYMSLIDGEILQERWVAMSEFERQSVCHELKHMAKAWRTLEQAKRDPYVGSWDKKPLNDILLAERRELVGPFRCADAVRQFHAACGIDIVGEEPITFTHNDLVPPNIILSRGPNPRVRAIIDWGQAGWYPAYWEYCKARWVRLAPESFSDAVQEEWHTRYLPSILDPVDDEARYHPWLYFVLSKGI</sequence>
<feature type="compositionally biased region" description="Polar residues" evidence="1">
    <location>
        <begin position="1"/>
        <end position="10"/>
    </location>
</feature>
<dbReference type="Proteomes" id="UP000635477">
    <property type="component" value="Unassembled WGS sequence"/>
</dbReference>
<dbReference type="InterPro" id="IPR051678">
    <property type="entry name" value="AGP_Transferase"/>
</dbReference>
<keyword evidence="4" id="KW-1185">Reference proteome</keyword>
<dbReference type="AlphaFoldDB" id="A0A8H4XHC8"/>
<evidence type="ECO:0000259" key="2">
    <source>
        <dbReference type="Pfam" id="PF01636"/>
    </source>
</evidence>
<proteinExistence type="predicted"/>
<evidence type="ECO:0000256" key="1">
    <source>
        <dbReference type="SAM" id="MobiDB-lite"/>
    </source>
</evidence>
<organism evidence="3 4">
    <name type="scientific">Fusarium zealandicum</name>
    <dbReference type="NCBI Taxonomy" id="1053134"/>
    <lineage>
        <taxon>Eukaryota</taxon>
        <taxon>Fungi</taxon>
        <taxon>Dikarya</taxon>
        <taxon>Ascomycota</taxon>
        <taxon>Pezizomycotina</taxon>
        <taxon>Sordariomycetes</taxon>
        <taxon>Hypocreomycetidae</taxon>
        <taxon>Hypocreales</taxon>
        <taxon>Nectriaceae</taxon>
        <taxon>Fusarium</taxon>
        <taxon>Fusarium staphyleae species complex</taxon>
    </lineage>
</organism>
<dbReference type="Pfam" id="PF01636">
    <property type="entry name" value="APH"/>
    <property type="match status" value="1"/>
</dbReference>
<dbReference type="InterPro" id="IPR002575">
    <property type="entry name" value="Aminoglycoside_PTrfase"/>
</dbReference>
<dbReference type="PANTHER" id="PTHR21310:SF54">
    <property type="entry name" value="AMINOGLYCOSIDE PHOSPHOTRANSFERASE DOMAIN-CONTAINING PROTEIN"/>
    <property type="match status" value="1"/>
</dbReference>
<comment type="caution">
    <text evidence="3">The sequence shown here is derived from an EMBL/GenBank/DDBJ whole genome shotgun (WGS) entry which is preliminary data.</text>
</comment>
<reference evidence="3" key="2">
    <citation type="submission" date="2020-05" db="EMBL/GenBank/DDBJ databases">
        <authorList>
            <person name="Kim H.-S."/>
            <person name="Proctor R.H."/>
            <person name="Brown D.W."/>
        </authorList>
    </citation>
    <scope>NUCLEOTIDE SEQUENCE</scope>
    <source>
        <strain evidence="3">NRRL 22465</strain>
    </source>
</reference>
<evidence type="ECO:0000313" key="4">
    <source>
        <dbReference type="Proteomes" id="UP000635477"/>
    </source>
</evidence>
<gene>
    <name evidence="3" type="ORF">FZEAL_8938</name>
</gene>
<reference evidence="3" key="1">
    <citation type="journal article" date="2020" name="BMC Genomics">
        <title>Correction to: Identification and distribution of gene clusters required for synthesis of sphingolipid metabolism inhibitors in diverse species of the filamentous fungus Fusarium.</title>
        <authorList>
            <person name="Kim H.S."/>
            <person name="Lohmar J.M."/>
            <person name="Busman M."/>
            <person name="Brown D.W."/>
            <person name="Naumann T.A."/>
            <person name="Divon H.H."/>
            <person name="Lysoe E."/>
            <person name="Uhlig S."/>
            <person name="Proctor R.H."/>
        </authorList>
    </citation>
    <scope>NUCLEOTIDE SEQUENCE</scope>
    <source>
        <strain evidence="3">NRRL 22465</strain>
    </source>
</reference>